<dbReference type="GO" id="GO:0006808">
    <property type="term" value="P:regulation of nitrogen utilization"/>
    <property type="evidence" value="ECO:0007669"/>
    <property type="project" value="InterPro"/>
</dbReference>
<dbReference type="InterPro" id="IPR002187">
    <property type="entry name" value="N-reg_PII"/>
</dbReference>
<evidence type="ECO:0000313" key="1">
    <source>
        <dbReference type="EMBL" id="SDT85585.1"/>
    </source>
</evidence>
<proteinExistence type="predicted"/>
<dbReference type="Proteomes" id="UP000182882">
    <property type="component" value="Unassembled WGS sequence"/>
</dbReference>
<dbReference type="AlphaFoldDB" id="A0A1H2DRT6"/>
<dbReference type="SUPFAM" id="SSF54913">
    <property type="entry name" value="GlnB-like"/>
    <property type="match status" value="1"/>
</dbReference>
<keyword evidence="2" id="KW-1185">Reference proteome</keyword>
<gene>
    <name evidence="1" type="ORF">SAMN05216406_10510</name>
</gene>
<accession>A0A1H2DRT6</accession>
<dbReference type="GO" id="GO:0030234">
    <property type="term" value="F:enzyme regulator activity"/>
    <property type="evidence" value="ECO:0007669"/>
    <property type="project" value="InterPro"/>
</dbReference>
<name>A0A1H2DRT6_9PROT</name>
<dbReference type="Gene3D" id="3.30.70.120">
    <property type="match status" value="1"/>
</dbReference>
<dbReference type="InterPro" id="IPR015867">
    <property type="entry name" value="N-reg_PII/ATP_PRibTrfase_C"/>
</dbReference>
<reference evidence="2" key="1">
    <citation type="submission" date="2016-10" db="EMBL/GenBank/DDBJ databases">
        <authorList>
            <person name="Varghese N."/>
            <person name="Submissions S."/>
        </authorList>
    </citation>
    <scope>NUCLEOTIDE SEQUENCE [LARGE SCALE GENOMIC DNA]</scope>
    <source>
        <strain evidence="2">Nm10</strain>
    </source>
</reference>
<dbReference type="Pfam" id="PF00543">
    <property type="entry name" value="P-II"/>
    <property type="match status" value="1"/>
</dbReference>
<dbReference type="InterPro" id="IPR011322">
    <property type="entry name" value="N-reg_PII-like_a/b"/>
</dbReference>
<protein>
    <submittedName>
        <fullName evidence="1">Nitrogen regulatory protein P-II family</fullName>
    </submittedName>
</protein>
<organism evidence="1 2">
    <name type="scientific">Nitrosomonas ureae</name>
    <dbReference type="NCBI Taxonomy" id="44577"/>
    <lineage>
        <taxon>Bacteria</taxon>
        <taxon>Pseudomonadati</taxon>
        <taxon>Pseudomonadota</taxon>
        <taxon>Betaproteobacteria</taxon>
        <taxon>Nitrosomonadales</taxon>
        <taxon>Nitrosomonadaceae</taxon>
        <taxon>Nitrosomonas</taxon>
    </lineage>
</organism>
<sequence length="115" mass="12757">MIIELSGKKIMNNTIAMKRFEIVIGIEQLEQLTELLDRCGVRGYTILKNVGGLGSRGVRDPDDVLMEEENVMVVLACKDDQAQRVVNELRPALKGFGGMCLISDCLWLEGPAISY</sequence>
<evidence type="ECO:0000313" key="2">
    <source>
        <dbReference type="Proteomes" id="UP000182882"/>
    </source>
</evidence>
<dbReference type="EMBL" id="FNLN01000005">
    <property type="protein sequence ID" value="SDT85585.1"/>
    <property type="molecule type" value="Genomic_DNA"/>
</dbReference>